<evidence type="ECO:0000313" key="2">
    <source>
        <dbReference type="Proteomes" id="UP000321201"/>
    </source>
</evidence>
<dbReference type="OrthoDB" id="9157363at2"/>
<name>A0A5C7EHM2_9PROT</name>
<dbReference type="EMBL" id="VPFL01000012">
    <property type="protein sequence ID" value="TXF11561.1"/>
    <property type="molecule type" value="Genomic_DNA"/>
</dbReference>
<sequence>MRQGIDPAVRPFVLALNKTGRFRTFASCQGHPLRPSWPYVAFYGALEDAQRLERMLRRAWAQGRFNYEWEVSGHFDGYCRPSFMVQIFDLQNDSSRTSLRVGKIRNDFLALAGVVEQFQERNEGSEANLIGKEKNGGSRDAKTDRDAQFLQALLANGPRTGAPASWTSGRFRDMFSAIFAWHGCRGSLPYPLQADIRTENLLDLSRWCRFVDGYDPLNLRSVEGRLCCLGYEGAGGWLSLRGNARWFLFSGELDLMARLVARMRRAQHAEPQALQVHWEASVRFDVAMNPILVLYWVGDRGCHEDAGTDMAIIARWFLDIVDKT</sequence>
<dbReference type="Proteomes" id="UP000321201">
    <property type="component" value="Unassembled WGS sequence"/>
</dbReference>
<proteinExistence type="predicted"/>
<evidence type="ECO:0000313" key="1">
    <source>
        <dbReference type="EMBL" id="TXF11561.1"/>
    </source>
</evidence>
<reference evidence="1 2" key="1">
    <citation type="submission" date="2019-08" db="EMBL/GenBank/DDBJ databases">
        <title>Pelomicrobium methylotrophicum gen. nov., sp. nov. a moderately thermophilic, facultatively anaerobic, lithoautotrophic and methylotrophic bacterium isolated from a terrestrial mud volcano.</title>
        <authorList>
            <person name="Slobodkina G.B."/>
            <person name="Merkel A.Y."/>
            <person name="Slobodkin A.I."/>
        </authorList>
    </citation>
    <scope>NUCLEOTIDE SEQUENCE [LARGE SCALE GENOMIC DNA]</scope>
    <source>
        <strain evidence="1 2">SM250</strain>
    </source>
</reference>
<dbReference type="RefSeq" id="WP_147799960.1">
    <property type="nucleotide sequence ID" value="NZ_VPFL01000012.1"/>
</dbReference>
<accession>A0A5C7EHM2</accession>
<dbReference type="InParanoid" id="A0A5C7EHM2"/>
<protein>
    <submittedName>
        <fullName evidence="1">Uncharacterized protein</fullName>
    </submittedName>
</protein>
<dbReference type="AlphaFoldDB" id="A0A5C7EHM2"/>
<organism evidence="1 2">
    <name type="scientific">Pelomicrobium methylotrophicum</name>
    <dbReference type="NCBI Taxonomy" id="2602750"/>
    <lineage>
        <taxon>Bacteria</taxon>
        <taxon>Pseudomonadati</taxon>
        <taxon>Pseudomonadota</taxon>
        <taxon>Hydrogenophilia</taxon>
        <taxon>Hydrogenophilia incertae sedis</taxon>
        <taxon>Pelomicrobium</taxon>
    </lineage>
</organism>
<gene>
    <name evidence="1" type="ORF">FR698_09485</name>
</gene>
<comment type="caution">
    <text evidence="1">The sequence shown here is derived from an EMBL/GenBank/DDBJ whole genome shotgun (WGS) entry which is preliminary data.</text>
</comment>
<keyword evidence="2" id="KW-1185">Reference proteome</keyword>